<gene>
    <name evidence="13" type="ORF">DNG_03040</name>
</gene>
<dbReference type="PANTHER" id="PTHR24193">
    <property type="entry name" value="ANKYRIN REPEAT PROTEIN"/>
    <property type="match status" value="1"/>
</dbReference>
<feature type="repeat" description="ANK" evidence="6">
    <location>
        <begin position="961"/>
        <end position="993"/>
    </location>
</feature>
<evidence type="ECO:0000259" key="11">
    <source>
        <dbReference type="Pfam" id="PF22939"/>
    </source>
</evidence>
<reference evidence="13" key="1">
    <citation type="submission" date="2018-03" db="EMBL/GenBank/DDBJ databases">
        <authorList>
            <person name="Guldener U."/>
        </authorList>
    </citation>
    <scope>NUCLEOTIDE SEQUENCE</scope>
</reference>
<evidence type="ECO:0000313" key="13">
    <source>
        <dbReference type="EMBL" id="SPO00191.1"/>
    </source>
</evidence>
<evidence type="ECO:0000259" key="12">
    <source>
        <dbReference type="Pfam" id="PF24883"/>
    </source>
</evidence>
<dbReference type="PROSITE" id="PS50088">
    <property type="entry name" value="ANK_REPEAT"/>
    <property type="match status" value="7"/>
</dbReference>
<dbReference type="InterPro" id="IPR043145">
    <property type="entry name" value="Znf_ZZ_sf"/>
</dbReference>
<evidence type="ECO:0000256" key="1">
    <source>
        <dbReference type="ARBA" id="ARBA00022723"/>
    </source>
</evidence>
<dbReference type="GO" id="GO:0005634">
    <property type="term" value="C:nucleus"/>
    <property type="evidence" value="ECO:0007669"/>
    <property type="project" value="TreeGrafter"/>
</dbReference>
<evidence type="ECO:0000259" key="10">
    <source>
        <dbReference type="Pfam" id="PF14479"/>
    </source>
</evidence>
<dbReference type="InterPro" id="IPR054471">
    <property type="entry name" value="GPIID_WHD"/>
</dbReference>
<feature type="domain" description="GPI inositol-deacylase winged helix" evidence="11">
    <location>
        <begin position="522"/>
        <end position="612"/>
    </location>
</feature>
<feature type="repeat" description="ANK" evidence="6">
    <location>
        <begin position="796"/>
        <end position="828"/>
    </location>
</feature>
<dbReference type="Pfam" id="PF00569">
    <property type="entry name" value="ZZ"/>
    <property type="match status" value="1"/>
</dbReference>
<organism evidence="13 14">
    <name type="scientific">Cephalotrichum gorgonifer</name>
    <dbReference type="NCBI Taxonomy" id="2041049"/>
    <lineage>
        <taxon>Eukaryota</taxon>
        <taxon>Fungi</taxon>
        <taxon>Dikarya</taxon>
        <taxon>Ascomycota</taxon>
        <taxon>Pezizomycotina</taxon>
        <taxon>Sordariomycetes</taxon>
        <taxon>Hypocreomycetidae</taxon>
        <taxon>Microascales</taxon>
        <taxon>Microascaceae</taxon>
        <taxon>Cephalotrichum</taxon>
    </lineage>
</organism>
<feature type="domain" description="Prion-inhibition and propagation HeLo" evidence="10">
    <location>
        <begin position="6"/>
        <end position="163"/>
    </location>
</feature>
<evidence type="ECO:0000256" key="4">
    <source>
        <dbReference type="ARBA" id="ARBA00022833"/>
    </source>
</evidence>
<feature type="repeat" description="ANK" evidence="6">
    <location>
        <begin position="895"/>
        <end position="927"/>
    </location>
</feature>
<dbReference type="PROSITE" id="PS50297">
    <property type="entry name" value="ANK_REP_REGION"/>
    <property type="match status" value="7"/>
</dbReference>
<keyword evidence="4" id="KW-0862">Zinc</keyword>
<keyword evidence="3" id="KW-0863">Zinc-finger</keyword>
<dbReference type="Gene3D" id="1.20.120.1020">
    <property type="entry name" value="Prion-inhibition and propagation, HeLo domain"/>
    <property type="match status" value="1"/>
</dbReference>
<dbReference type="Gene3D" id="3.40.50.300">
    <property type="entry name" value="P-loop containing nucleotide triphosphate hydrolases"/>
    <property type="match status" value="1"/>
</dbReference>
<dbReference type="AlphaFoldDB" id="A0AAE8MVK5"/>
<dbReference type="InterPro" id="IPR056884">
    <property type="entry name" value="NPHP3-like_N"/>
</dbReference>
<feature type="repeat" description="ANK" evidence="6">
    <location>
        <begin position="763"/>
        <end position="795"/>
    </location>
</feature>
<dbReference type="InterPro" id="IPR027417">
    <property type="entry name" value="P-loop_NTPase"/>
</dbReference>
<dbReference type="SUPFAM" id="SSF52540">
    <property type="entry name" value="P-loop containing nucleoside triphosphate hydrolases"/>
    <property type="match status" value="1"/>
</dbReference>
<dbReference type="EMBL" id="ONZQ02000003">
    <property type="protein sequence ID" value="SPO00191.1"/>
    <property type="molecule type" value="Genomic_DNA"/>
</dbReference>
<feature type="chain" id="PRO_5042239969" evidence="8">
    <location>
        <begin position="25"/>
        <end position="1161"/>
    </location>
</feature>
<feature type="repeat" description="ANK" evidence="6">
    <location>
        <begin position="829"/>
        <end position="861"/>
    </location>
</feature>
<keyword evidence="8" id="KW-0732">Signal</keyword>
<dbReference type="PRINTS" id="PR01415">
    <property type="entry name" value="ANKYRIN"/>
</dbReference>
<dbReference type="Gene3D" id="3.30.60.90">
    <property type="match status" value="1"/>
</dbReference>
<name>A0AAE8MVK5_9PEZI</name>
<dbReference type="InterPro" id="IPR000433">
    <property type="entry name" value="Znf_ZZ"/>
</dbReference>
<feature type="repeat" description="ANK" evidence="6">
    <location>
        <begin position="928"/>
        <end position="960"/>
    </location>
</feature>
<dbReference type="SUPFAM" id="SSF57850">
    <property type="entry name" value="RING/U-box"/>
    <property type="match status" value="1"/>
</dbReference>
<evidence type="ECO:0000313" key="14">
    <source>
        <dbReference type="Proteomes" id="UP001187682"/>
    </source>
</evidence>
<dbReference type="Pfam" id="PF13637">
    <property type="entry name" value="Ank_4"/>
    <property type="match status" value="2"/>
</dbReference>
<evidence type="ECO:0000256" key="7">
    <source>
        <dbReference type="SAM" id="MobiDB-lite"/>
    </source>
</evidence>
<feature type="domain" description="ZZ-type" evidence="9">
    <location>
        <begin position="1113"/>
        <end position="1142"/>
    </location>
</feature>
<proteinExistence type="predicted"/>
<feature type="repeat" description="ANK" evidence="6">
    <location>
        <begin position="862"/>
        <end position="894"/>
    </location>
</feature>
<dbReference type="InterPro" id="IPR038305">
    <property type="entry name" value="HeLo_sf"/>
</dbReference>
<protein>
    <submittedName>
        <fullName evidence="13">Related to ankyrin</fullName>
    </submittedName>
</protein>
<feature type="region of interest" description="Disordered" evidence="7">
    <location>
        <begin position="94"/>
        <end position="131"/>
    </location>
</feature>
<dbReference type="GO" id="GO:0008270">
    <property type="term" value="F:zinc ion binding"/>
    <property type="evidence" value="ECO:0007669"/>
    <property type="project" value="UniProtKB-KW"/>
</dbReference>
<dbReference type="Pfam" id="PF24883">
    <property type="entry name" value="NPHP3_N"/>
    <property type="match status" value="1"/>
</dbReference>
<dbReference type="InterPro" id="IPR050663">
    <property type="entry name" value="Ankyrin-SOCS_Box"/>
</dbReference>
<keyword evidence="5 6" id="KW-0040">ANK repeat</keyword>
<dbReference type="InterPro" id="IPR036770">
    <property type="entry name" value="Ankyrin_rpt-contain_sf"/>
</dbReference>
<evidence type="ECO:0000256" key="6">
    <source>
        <dbReference type="PROSITE-ProRule" id="PRU00023"/>
    </source>
</evidence>
<accession>A0AAE8MVK5</accession>
<dbReference type="SMART" id="SM00248">
    <property type="entry name" value="ANK"/>
    <property type="match status" value="10"/>
</dbReference>
<dbReference type="GO" id="GO:0000976">
    <property type="term" value="F:transcription cis-regulatory region binding"/>
    <property type="evidence" value="ECO:0007669"/>
    <property type="project" value="TreeGrafter"/>
</dbReference>
<evidence type="ECO:0000256" key="3">
    <source>
        <dbReference type="ARBA" id="ARBA00022771"/>
    </source>
</evidence>
<dbReference type="Pfam" id="PF22939">
    <property type="entry name" value="WHD_GPIID"/>
    <property type="match status" value="1"/>
</dbReference>
<feature type="signal peptide" evidence="8">
    <location>
        <begin position="1"/>
        <end position="24"/>
    </location>
</feature>
<feature type="domain" description="Nephrocystin 3-like N-terminal" evidence="12">
    <location>
        <begin position="232"/>
        <end position="407"/>
    </location>
</feature>
<sequence length="1161" mass="128796">MVEPVGLAVGILGLAGLFSSCLDAAERFESWKNFGDESRFLGNHFEAEKLRLKRWGEAVGFDKGVLLPDHHEALDDPRVESRIREHLSIIENTCNGEDDAAPSAADISTSRGLPRSVQPHPGTPSESKRQRVKWAIRDKAKCTAQVHTFGLLVQDLHNLVPPDGANGTWAHAAKPPDAFAGRELWTVEFRRILDRIDGELHAEKRKDLHTWLLGRDLTNELYENAIQKRLDGTCDWILRRPLFLDWASFDFPDGSAKLLWINGPAGFGKTVLSARVIEHLSSSPDLHLAHFFFSSDFESRRDPYVAIRSWLSQLMSRPAVFELILEGWGTQWGAQYGKASTRAEVVRIFQEVVHAVPCCTFVMDGLDECTGVVQDWSVDDTSSVLTFLKTIQLAVAGTTTRILVTSRDEPDIRHGMTQHAAVTVLECKVTLEDVKRDTEVYSRSIVDRKLSNKDESVKDEISRKLAGRCNGQFLWVKLQEPSLRSGKNKKQLEAAIDKTPAELGPLYDRNWERILGLPEEEKARAFSLLRWVAFSVRPLTVYEITEALLIDIDYDDLPVDEMPDSVDQDYIDSEILGVCGSLMEVRSVASECSAGLKTVHLTHFSVKQYFLHRMSDRGSLLSANERLRSSSEAAHNTELARMCLRYVNMKSVWTEGPHEDKGQIPRSFRDYAASSWHRHATAGDLTDAEMVRLTNELFDTENQNWHSWRAWFELSDQRKWMGKATSESPAAGPSFYAAWLSLAGTVSFLIKERKYRVDDRTPTGITPLAACCISGSVEIAKMLLEEGSDLTITTDDGWIPLNIASRNGHVEVVKLLLNKGADPNITDKEGWASLSLASYHGHVEVVKLLLDKGANFTVRTVGGWTPLYLASYRGNAEVVKLLLKGGANAEAKDDFGQTALFTASEDGHTEVVKVLLEEGVNTEAKDESGWTALLIASKNGHLEVVKLLLEGGVNTEATDNAGWTALLTASENGGNRMVKLLLEKGANAEAKDNTRRTALFHASAKGQMEVVQALLSWKVAVGDKDRFGSTPLFAATRNGQEGVVSHLLGVEGACADFYDGFGRSLLWWAKRSGNAEVAEAVLQFAERRGIQLCGDDLAAEPSPMANDSPWWWCDVCTRPMSAARTRYSCLLCHDFDLCLECHDMGASCLDESHELVVGVDG</sequence>
<dbReference type="PANTHER" id="PTHR24193:SF121">
    <property type="entry name" value="ADA2A-CONTAINING COMPLEX COMPONENT 3, ISOFORM D"/>
    <property type="match status" value="1"/>
</dbReference>
<dbReference type="Gene3D" id="1.25.40.20">
    <property type="entry name" value="Ankyrin repeat-containing domain"/>
    <property type="match status" value="4"/>
</dbReference>
<dbReference type="GO" id="GO:0045944">
    <property type="term" value="P:positive regulation of transcription by RNA polymerase II"/>
    <property type="evidence" value="ECO:0007669"/>
    <property type="project" value="TreeGrafter"/>
</dbReference>
<evidence type="ECO:0000256" key="2">
    <source>
        <dbReference type="ARBA" id="ARBA00022737"/>
    </source>
</evidence>
<dbReference type="InterPro" id="IPR029498">
    <property type="entry name" value="HeLo_dom"/>
</dbReference>
<keyword evidence="2" id="KW-0677">Repeat</keyword>
<evidence type="ECO:0000256" key="8">
    <source>
        <dbReference type="SAM" id="SignalP"/>
    </source>
</evidence>
<dbReference type="Proteomes" id="UP001187682">
    <property type="component" value="Unassembled WGS sequence"/>
</dbReference>
<evidence type="ECO:0000256" key="5">
    <source>
        <dbReference type="ARBA" id="ARBA00023043"/>
    </source>
</evidence>
<comment type="caution">
    <text evidence="13">The sequence shown here is derived from an EMBL/GenBank/DDBJ whole genome shotgun (WGS) entry which is preliminary data.</text>
</comment>
<keyword evidence="1" id="KW-0479">Metal-binding</keyword>
<keyword evidence="14" id="KW-1185">Reference proteome</keyword>
<dbReference type="SUPFAM" id="SSF48403">
    <property type="entry name" value="Ankyrin repeat"/>
    <property type="match status" value="1"/>
</dbReference>
<dbReference type="Pfam" id="PF14479">
    <property type="entry name" value="HeLo"/>
    <property type="match status" value="1"/>
</dbReference>
<dbReference type="InterPro" id="IPR002110">
    <property type="entry name" value="Ankyrin_rpt"/>
</dbReference>
<evidence type="ECO:0000259" key="9">
    <source>
        <dbReference type="Pfam" id="PF00569"/>
    </source>
</evidence>
<dbReference type="Pfam" id="PF12796">
    <property type="entry name" value="Ank_2"/>
    <property type="match status" value="2"/>
</dbReference>